<evidence type="ECO:0000256" key="1">
    <source>
        <dbReference type="ARBA" id="ARBA00004168"/>
    </source>
</evidence>
<comment type="subcellular location">
    <subcellularLocation>
        <location evidence="1">Secreted</location>
        <location evidence="1">Cell wall</location>
        <topology evidence="1">Peptidoglycan-anchor</topology>
    </subcellularLocation>
</comment>
<keyword evidence="2" id="KW-0134">Cell wall</keyword>
<feature type="transmembrane region" description="Helical" evidence="6">
    <location>
        <begin position="174"/>
        <end position="194"/>
    </location>
</feature>
<dbReference type="InterPro" id="IPR019931">
    <property type="entry name" value="LPXTG_anchor"/>
</dbReference>
<keyword evidence="3" id="KW-0964">Secreted</keyword>
<evidence type="ECO:0000256" key="6">
    <source>
        <dbReference type="SAM" id="Phobius"/>
    </source>
</evidence>
<dbReference type="PROSITE" id="PS50847">
    <property type="entry name" value="GRAM_POS_ANCHORING"/>
    <property type="match status" value="1"/>
</dbReference>
<reference evidence="8 9" key="1">
    <citation type="submission" date="2019-11" db="EMBL/GenBank/DDBJ databases">
        <authorList>
            <person name="Li J."/>
        </authorList>
    </citation>
    <scope>NUCLEOTIDE SEQUENCE [LARGE SCALE GENOMIC DNA]</scope>
    <source>
        <strain evidence="8 9">J4</strain>
    </source>
</reference>
<evidence type="ECO:0000256" key="4">
    <source>
        <dbReference type="ARBA" id="ARBA00022729"/>
    </source>
</evidence>
<keyword evidence="6" id="KW-1133">Transmembrane helix</keyword>
<evidence type="ECO:0000256" key="5">
    <source>
        <dbReference type="ARBA" id="ARBA00023088"/>
    </source>
</evidence>
<evidence type="ECO:0000313" key="8">
    <source>
        <dbReference type="EMBL" id="MRG85024.1"/>
    </source>
</evidence>
<accession>A0A6G1X263</accession>
<dbReference type="OrthoDB" id="2566057at2"/>
<evidence type="ECO:0000313" key="9">
    <source>
        <dbReference type="Proteomes" id="UP000480185"/>
    </source>
</evidence>
<dbReference type="AlphaFoldDB" id="A0A6G1X263"/>
<evidence type="ECO:0000256" key="3">
    <source>
        <dbReference type="ARBA" id="ARBA00022525"/>
    </source>
</evidence>
<sequence>MKKHGQLLLVLLISFLIIFLFPSFLGASPTTENKEIDISTSPHKVFFNLQNIKPGDHSTKEMTISNNGEQDFIYIFSQRFLNGSTKLYDEILLKVNDADGTLFDGKLKDFEKLEGRELKSGESEVLIFEVEMPYELGNEFQGLATEFQFKVYVEGTLGGILPVDNKLPDTASNMYNYLLLGVALLLGGGSLYYFQRRKKLALKKD</sequence>
<proteinExistence type="predicted"/>
<keyword evidence="6" id="KW-0812">Transmembrane</keyword>
<gene>
    <name evidence="8" type="ORF">GH754_01630</name>
</gene>
<dbReference type="Pfam" id="PF00746">
    <property type="entry name" value="Gram_pos_anchor"/>
    <property type="match status" value="1"/>
</dbReference>
<dbReference type="Proteomes" id="UP000480185">
    <property type="component" value="Unassembled WGS sequence"/>
</dbReference>
<dbReference type="EMBL" id="WJNH01000001">
    <property type="protein sequence ID" value="MRG85024.1"/>
    <property type="molecule type" value="Genomic_DNA"/>
</dbReference>
<keyword evidence="9" id="KW-1185">Reference proteome</keyword>
<feature type="domain" description="Gram-positive cocci surface proteins LPxTG" evidence="7">
    <location>
        <begin position="167"/>
        <end position="205"/>
    </location>
</feature>
<evidence type="ECO:0000256" key="2">
    <source>
        <dbReference type="ARBA" id="ARBA00022512"/>
    </source>
</evidence>
<dbReference type="NCBIfam" id="TIGR01167">
    <property type="entry name" value="LPXTG_anchor"/>
    <property type="match status" value="1"/>
</dbReference>
<keyword evidence="4" id="KW-0732">Signal</keyword>
<evidence type="ECO:0000259" key="7">
    <source>
        <dbReference type="PROSITE" id="PS50847"/>
    </source>
</evidence>
<organism evidence="8 9">
    <name type="scientific">Salinibacillus xinjiangensis</name>
    <dbReference type="NCBI Taxonomy" id="1229268"/>
    <lineage>
        <taxon>Bacteria</taxon>
        <taxon>Bacillati</taxon>
        <taxon>Bacillota</taxon>
        <taxon>Bacilli</taxon>
        <taxon>Bacillales</taxon>
        <taxon>Bacillaceae</taxon>
        <taxon>Salinibacillus</taxon>
    </lineage>
</organism>
<protein>
    <submittedName>
        <fullName evidence="8">LPXTG cell wall anchor domain-containing protein</fullName>
    </submittedName>
</protein>
<dbReference type="RefSeq" id="WP_153726980.1">
    <property type="nucleotide sequence ID" value="NZ_WJNH01000001.1"/>
</dbReference>
<name>A0A6G1X263_9BACI</name>
<keyword evidence="5" id="KW-0572">Peptidoglycan-anchor</keyword>
<keyword evidence="6" id="KW-0472">Membrane</keyword>
<comment type="caution">
    <text evidence="8">The sequence shown here is derived from an EMBL/GenBank/DDBJ whole genome shotgun (WGS) entry which is preliminary data.</text>
</comment>